<proteinExistence type="inferred from homology"/>
<dbReference type="SUPFAM" id="SSF52141">
    <property type="entry name" value="Uracil-DNA glycosylase-like"/>
    <property type="match status" value="1"/>
</dbReference>
<dbReference type="NCBIfam" id="NF003588">
    <property type="entry name" value="PRK05254.1-1"/>
    <property type="match status" value="1"/>
</dbReference>
<evidence type="ECO:0000256" key="6">
    <source>
        <dbReference type="ARBA" id="ARBA00022763"/>
    </source>
</evidence>
<dbReference type="GO" id="GO:0004844">
    <property type="term" value="F:uracil DNA N-glycosylase activity"/>
    <property type="evidence" value="ECO:0007669"/>
    <property type="project" value="UniProtKB-UniRule"/>
</dbReference>
<evidence type="ECO:0000256" key="11">
    <source>
        <dbReference type="RuleBase" id="RU003780"/>
    </source>
</evidence>
<evidence type="ECO:0000256" key="4">
    <source>
        <dbReference type="ARBA" id="ARBA00012030"/>
    </source>
</evidence>
<keyword evidence="9" id="KW-0963">Cytoplasm</keyword>
<dbReference type="HAMAP" id="MF_00148">
    <property type="entry name" value="UDG"/>
    <property type="match status" value="1"/>
</dbReference>
<organism evidence="14 16">
    <name type="scientific">Piscirickettsia salmonis</name>
    <dbReference type="NCBI Taxonomy" id="1238"/>
    <lineage>
        <taxon>Bacteria</taxon>
        <taxon>Pseudomonadati</taxon>
        <taxon>Pseudomonadota</taxon>
        <taxon>Gammaproteobacteria</taxon>
        <taxon>Thiotrichales</taxon>
        <taxon>Piscirickettsiaceae</taxon>
        <taxon>Piscirickettsia</taxon>
    </lineage>
</organism>
<evidence type="ECO:0000256" key="10">
    <source>
        <dbReference type="PROSITE-ProRule" id="PRU10072"/>
    </source>
</evidence>
<reference evidence="13 15" key="1">
    <citation type="journal article" date="2014" name="Genome Announc.">
        <title>Comparative Genome Analysis of Two Isolates of the Fish Pathogen Piscirickettsia salmonis from Different Hosts Reveals Major Differences in Virulence-Associated Secretion Systems.</title>
        <authorList>
            <person name="Bohle H."/>
            <person name="Henriquez P."/>
            <person name="Grothusen H."/>
            <person name="Navas E."/>
            <person name="Sandoval A."/>
            <person name="Bustamante F."/>
            <person name="Bustos P."/>
            <person name="Mancilla M."/>
        </authorList>
    </citation>
    <scope>NUCLEOTIDE SEQUENCE [LARGE SCALE GENOMIC DNA]</scope>
    <source>
        <strain evidence="15">B1-32597</strain>
        <strain evidence="13">PM32597B1</strain>
    </source>
</reference>
<evidence type="ECO:0000256" key="8">
    <source>
        <dbReference type="ARBA" id="ARBA00023204"/>
    </source>
</evidence>
<accession>A0A0K2DUT7</accession>
<dbReference type="InterPro" id="IPR002043">
    <property type="entry name" value="UDG_fam1"/>
</dbReference>
<dbReference type="GO" id="GO:0005737">
    <property type="term" value="C:cytoplasm"/>
    <property type="evidence" value="ECO:0007669"/>
    <property type="project" value="UniProtKB-SubCell"/>
</dbReference>
<reference evidence="14 16" key="3">
    <citation type="submission" date="2019-04" db="EMBL/GenBank/DDBJ databases">
        <title>Complete genome sequencing of Piscirickettsia salmonis strain Psal-009.</title>
        <authorList>
            <person name="Schober I."/>
            <person name="Bunk B."/>
            <person name="Sproer C."/>
            <person name="Carril G.P."/>
            <person name="Riedel T."/>
            <person name="Flores-Herrera P.A."/>
            <person name="Nourdin-Galindo G."/>
            <person name="Marshall S.H."/>
            <person name="Overmann J."/>
        </authorList>
    </citation>
    <scope>NUCLEOTIDE SEQUENCE [LARGE SCALE GENOMIC DNA]</scope>
    <source>
        <strain evidence="14 16">Psal-009</strain>
    </source>
</reference>
<evidence type="ECO:0000256" key="2">
    <source>
        <dbReference type="ARBA" id="ARBA00002631"/>
    </source>
</evidence>
<dbReference type="FunFam" id="3.40.470.10:FF:000001">
    <property type="entry name" value="Uracil-DNA glycosylase"/>
    <property type="match status" value="1"/>
</dbReference>
<evidence type="ECO:0000313" key="14">
    <source>
        <dbReference type="EMBL" id="QGO05065.1"/>
    </source>
</evidence>
<evidence type="ECO:0000256" key="9">
    <source>
        <dbReference type="HAMAP-Rule" id="MF_00148"/>
    </source>
</evidence>
<dbReference type="PROSITE" id="PS00130">
    <property type="entry name" value="U_DNA_GLYCOSYLASE"/>
    <property type="match status" value="1"/>
</dbReference>
<dbReference type="EC" id="3.2.2.27" evidence="4 9"/>
<keyword evidence="6 9" id="KW-0227">DNA damage</keyword>
<dbReference type="GO" id="GO:0097510">
    <property type="term" value="P:base-excision repair, AP site formation via deaminated base removal"/>
    <property type="evidence" value="ECO:0007669"/>
    <property type="project" value="TreeGrafter"/>
</dbReference>
<sequence>MSTALSPKLEASWKKVLANEFEQSYMFKLKNFLQNEKQLGKTVYPKGSEIFAAFNLTPFEQVKVVILGQDPYHGSGQAHGLSFSVLPDVKVPPSLNNMYKELSSDVAFRHPGHGYLENWAKQGVLLLNSVLTVRHSEAYSHRGQGWEELTDAAISCLSQLREGIIFLCWGSAARAKAKLINANKHYVLTAPHPSPLSAHRGFLGCKHFSKTNQLLAMQGKEPIYWQL</sequence>
<evidence type="ECO:0000256" key="5">
    <source>
        <dbReference type="ARBA" id="ARBA00018429"/>
    </source>
</evidence>
<keyword evidence="8 9" id="KW-0234">DNA repair</keyword>
<protein>
    <recommendedName>
        <fullName evidence="5 9">Uracil-DNA glycosylase</fullName>
        <shortName evidence="9">UDG</shortName>
        <ecNumber evidence="4 9">3.2.2.27</ecNumber>
    </recommendedName>
</protein>
<keyword evidence="7 9" id="KW-0378">Hydrolase</keyword>
<dbReference type="EMBL" id="CP012508">
    <property type="protein sequence ID" value="ALB23588.1"/>
    <property type="molecule type" value="Genomic_DNA"/>
</dbReference>
<dbReference type="STRING" id="1238.AWJ11_12065"/>
<dbReference type="AlphaFoldDB" id="A0A0K2DUT7"/>
<evidence type="ECO:0000256" key="7">
    <source>
        <dbReference type="ARBA" id="ARBA00022801"/>
    </source>
</evidence>
<evidence type="ECO:0000313" key="16">
    <source>
        <dbReference type="Proteomes" id="UP000422232"/>
    </source>
</evidence>
<keyword evidence="14" id="KW-0326">Glycosidase</keyword>
<comment type="similarity">
    <text evidence="3 9 11">Belongs to the uracil-DNA glycosylase (UDG) superfamily. UNG family.</text>
</comment>
<dbReference type="NCBIfam" id="NF003591">
    <property type="entry name" value="PRK05254.1-4"/>
    <property type="match status" value="1"/>
</dbReference>
<dbReference type="InterPro" id="IPR036895">
    <property type="entry name" value="Uracil-DNA_glycosylase-like_sf"/>
</dbReference>
<evidence type="ECO:0000259" key="12">
    <source>
        <dbReference type="SMART" id="SM00986"/>
    </source>
</evidence>
<dbReference type="Proteomes" id="UP000029558">
    <property type="component" value="Chromosome"/>
</dbReference>
<dbReference type="InterPro" id="IPR018085">
    <property type="entry name" value="Ura-DNA_Glyclase_AS"/>
</dbReference>
<dbReference type="Proteomes" id="UP000422232">
    <property type="component" value="Chromosome"/>
</dbReference>
<dbReference type="EMBL" id="CP038908">
    <property type="protein sequence ID" value="QGO05065.1"/>
    <property type="molecule type" value="Genomic_DNA"/>
</dbReference>
<dbReference type="SMART" id="SM00987">
    <property type="entry name" value="UreE_C"/>
    <property type="match status" value="1"/>
</dbReference>
<dbReference type="OrthoDB" id="9804372at2"/>
<dbReference type="PANTHER" id="PTHR11264:SF0">
    <property type="entry name" value="URACIL-DNA GLYCOSYLASE"/>
    <property type="match status" value="1"/>
</dbReference>
<evidence type="ECO:0000256" key="1">
    <source>
        <dbReference type="ARBA" id="ARBA00001400"/>
    </source>
</evidence>
<feature type="active site" description="Proton acceptor" evidence="9 10">
    <location>
        <position position="70"/>
    </location>
</feature>
<dbReference type="PANTHER" id="PTHR11264">
    <property type="entry name" value="URACIL-DNA GLYCOSYLASE"/>
    <property type="match status" value="1"/>
</dbReference>
<dbReference type="RefSeq" id="WP_016209511.1">
    <property type="nucleotide sequence ID" value="NZ_CP012413.1"/>
</dbReference>
<comment type="subcellular location">
    <subcellularLocation>
        <location evidence="9">Cytoplasm</location>
    </subcellularLocation>
</comment>
<name>A0A0K2DUT7_PISSA</name>
<dbReference type="NCBIfam" id="NF003592">
    <property type="entry name" value="PRK05254.1-5"/>
    <property type="match status" value="1"/>
</dbReference>
<reference evidence="13" key="2">
    <citation type="submission" date="2015-08" db="EMBL/GenBank/DDBJ databases">
        <title>Complete genome sequence of Piscirickettsia salmonis strain PM32597B1.</title>
        <authorList>
            <person name="Bohle H."/>
            <person name="Henriquez P."/>
            <person name="Navas E."/>
            <person name="Grothusen H."/>
            <person name="Bustamante F."/>
            <person name="Bustos P."/>
            <person name="Bustos P."/>
            <person name="Mancilla M."/>
        </authorList>
    </citation>
    <scope>NUCLEOTIDE SEQUENCE</scope>
    <source>
        <strain evidence="13">PM32597B1</strain>
    </source>
</reference>
<dbReference type="NCBIfam" id="NF003589">
    <property type="entry name" value="PRK05254.1-2"/>
    <property type="match status" value="1"/>
</dbReference>
<feature type="domain" description="Uracil-DNA glycosylase-like" evidence="12">
    <location>
        <begin position="55"/>
        <end position="215"/>
    </location>
</feature>
<comment type="function">
    <text evidence="2 9 11">Excises uracil residues from the DNA which can arise as a result of misincorporation of dUMP residues by DNA polymerase or due to deamination of cytosine.</text>
</comment>
<evidence type="ECO:0000313" key="13">
    <source>
        <dbReference type="EMBL" id="ALB23588.1"/>
    </source>
</evidence>
<dbReference type="Pfam" id="PF03167">
    <property type="entry name" value="UDG"/>
    <property type="match status" value="1"/>
</dbReference>
<dbReference type="InterPro" id="IPR005122">
    <property type="entry name" value="Uracil-DNA_glycosylase-like"/>
</dbReference>
<comment type="catalytic activity">
    <reaction evidence="1 9 11">
        <text>Hydrolyzes single-stranded DNA or mismatched double-stranded DNA and polynucleotides, releasing free uracil.</text>
        <dbReference type="EC" id="3.2.2.27"/>
    </reaction>
</comment>
<dbReference type="SMART" id="SM00986">
    <property type="entry name" value="UDG"/>
    <property type="match status" value="1"/>
</dbReference>
<gene>
    <name evidence="9 14" type="primary">ung</name>
    <name evidence="13" type="ORF">KU39_2410</name>
    <name evidence="14" type="ORF">Psal009_00945</name>
</gene>
<keyword evidence="16" id="KW-1185">Reference proteome</keyword>
<dbReference type="GeneID" id="66741895"/>
<evidence type="ECO:0000313" key="15">
    <source>
        <dbReference type="Proteomes" id="UP000029558"/>
    </source>
</evidence>
<dbReference type="NCBIfam" id="TIGR00628">
    <property type="entry name" value="ung"/>
    <property type="match status" value="1"/>
</dbReference>
<evidence type="ECO:0000256" key="3">
    <source>
        <dbReference type="ARBA" id="ARBA00008184"/>
    </source>
</evidence>
<dbReference type="CDD" id="cd10027">
    <property type="entry name" value="UDG-F1-like"/>
    <property type="match status" value="1"/>
</dbReference>
<dbReference type="Gene3D" id="3.40.470.10">
    <property type="entry name" value="Uracil-DNA glycosylase-like domain"/>
    <property type="match status" value="1"/>
</dbReference>